<dbReference type="STRING" id="105231.A0A0U9HIX0"/>
<dbReference type="Gene3D" id="6.10.250.1620">
    <property type="match status" value="1"/>
</dbReference>
<evidence type="ECO:0000256" key="4">
    <source>
        <dbReference type="SAM" id="Coils"/>
    </source>
</evidence>
<dbReference type="AlphaFoldDB" id="A0A0U9HIX0"/>
<keyword evidence="2" id="KW-0813">Transport</keyword>
<dbReference type="Pfam" id="PF01991">
    <property type="entry name" value="vATP-synt_E"/>
    <property type="match status" value="1"/>
</dbReference>
<evidence type="ECO:0000256" key="1">
    <source>
        <dbReference type="ARBA" id="ARBA00005901"/>
    </source>
</evidence>
<name>A0A0U9HIX0_KLENI</name>
<dbReference type="HAMAP" id="MF_00311">
    <property type="entry name" value="ATP_synth_E_arch"/>
    <property type="match status" value="1"/>
</dbReference>
<proteinExistence type="inferred from homology"/>
<reference evidence="5 6" key="1">
    <citation type="journal article" date="2014" name="Nat. Commun.">
        <title>Klebsormidium flaccidum genome reveals primary factors for plant terrestrial adaptation.</title>
        <authorList>
            <person name="Hori K."/>
            <person name="Maruyama F."/>
            <person name="Fujisawa T."/>
            <person name="Togashi T."/>
            <person name="Yamamoto N."/>
            <person name="Seo M."/>
            <person name="Sato S."/>
            <person name="Yamada T."/>
            <person name="Mori H."/>
            <person name="Tajima N."/>
            <person name="Moriyama T."/>
            <person name="Ikeuchi M."/>
            <person name="Watanabe M."/>
            <person name="Wada H."/>
            <person name="Kobayashi K."/>
            <person name="Saito M."/>
            <person name="Masuda T."/>
            <person name="Sasaki-Sekimoto Y."/>
            <person name="Mashiguchi K."/>
            <person name="Awai K."/>
            <person name="Shimojima M."/>
            <person name="Masuda S."/>
            <person name="Iwai M."/>
            <person name="Nobusawa T."/>
            <person name="Narise T."/>
            <person name="Kondo S."/>
            <person name="Saito H."/>
            <person name="Sato R."/>
            <person name="Murakawa M."/>
            <person name="Ihara Y."/>
            <person name="Oshima-Yamada Y."/>
            <person name="Ohtaka K."/>
            <person name="Satoh M."/>
            <person name="Sonobe K."/>
            <person name="Ishii M."/>
            <person name="Ohtani R."/>
            <person name="Kanamori-Sato M."/>
            <person name="Honoki R."/>
            <person name="Miyazaki D."/>
            <person name="Mochizuki H."/>
            <person name="Umetsu J."/>
            <person name="Higashi K."/>
            <person name="Shibata D."/>
            <person name="Kamiya Y."/>
            <person name="Sato N."/>
            <person name="Nakamura Y."/>
            <person name="Tabata S."/>
            <person name="Ida S."/>
            <person name="Kurokawa K."/>
            <person name="Ohta H."/>
        </authorList>
    </citation>
    <scope>NUCLEOTIDE SEQUENCE [LARGE SCALE GENOMIC DNA]</scope>
    <source>
        <strain evidence="5 6">NIES-2285</strain>
    </source>
</reference>
<keyword evidence="6" id="KW-1185">Reference proteome</keyword>
<feature type="coiled-coil region" evidence="4">
    <location>
        <begin position="7"/>
        <end position="68"/>
    </location>
</feature>
<keyword evidence="3" id="KW-0406">Ion transport</keyword>
<evidence type="ECO:0000313" key="5">
    <source>
        <dbReference type="EMBL" id="GAQ80593.1"/>
    </source>
</evidence>
<comment type="similarity">
    <text evidence="1">Belongs to the V-ATPase E subunit family.</text>
</comment>
<dbReference type="Proteomes" id="UP000054558">
    <property type="component" value="Unassembled WGS sequence"/>
</dbReference>
<sequence length="229" mass="25441">MNDADVSKQIQQMVQFIKQEAEEKANEIAVATEEEFNIEKLQLVEAEKAKIRKEYERKEKQVETKKKIEYSTQLNAARLRLLQAQDDIVKSVKEQADKQLATVGTGDSYKNLLQGLILQGLLRLEEESVQLRCREADLKVVQSVLDPAKKAYAEKTGKKATSINVDSSTFLPPAPKSGSHDPACSGGIVIASKDGKIVCNNTLDARLEISFNQNLPAIRKAMFGGHERA</sequence>
<dbReference type="EMBL" id="DF237006">
    <property type="protein sequence ID" value="GAQ80593.1"/>
    <property type="molecule type" value="Genomic_DNA"/>
</dbReference>
<dbReference type="InterPro" id="IPR038495">
    <property type="entry name" value="ATPase_E_C"/>
</dbReference>
<dbReference type="GO" id="GO:0046961">
    <property type="term" value="F:proton-transporting ATPase activity, rotational mechanism"/>
    <property type="evidence" value="ECO:0000318"/>
    <property type="project" value="GO_Central"/>
</dbReference>
<protein>
    <submittedName>
        <fullName evidence="5">Vacuolar H+-ATPase V1 sector subunit E</fullName>
    </submittedName>
</protein>
<evidence type="ECO:0000256" key="3">
    <source>
        <dbReference type="ARBA" id="ARBA00023065"/>
    </source>
</evidence>
<evidence type="ECO:0000313" key="6">
    <source>
        <dbReference type="Proteomes" id="UP000054558"/>
    </source>
</evidence>
<dbReference type="InterPro" id="IPR002842">
    <property type="entry name" value="ATPase_V1_Esu"/>
</dbReference>
<organism evidence="5 6">
    <name type="scientific">Klebsormidium nitens</name>
    <name type="common">Green alga</name>
    <name type="synonym">Ulothrix nitens</name>
    <dbReference type="NCBI Taxonomy" id="105231"/>
    <lineage>
        <taxon>Eukaryota</taxon>
        <taxon>Viridiplantae</taxon>
        <taxon>Streptophyta</taxon>
        <taxon>Klebsormidiophyceae</taxon>
        <taxon>Klebsormidiales</taxon>
        <taxon>Klebsormidiaceae</taxon>
        <taxon>Klebsormidium</taxon>
    </lineage>
</organism>
<accession>A0A0U9HIX0</accession>
<dbReference type="SUPFAM" id="SSF160527">
    <property type="entry name" value="V-type ATPase subunit E-like"/>
    <property type="match status" value="1"/>
</dbReference>
<keyword evidence="4" id="KW-0175">Coiled coil</keyword>
<dbReference type="OMA" id="CRPQDHL"/>
<dbReference type="Gene3D" id="3.30.2320.30">
    <property type="entry name" value="ATP synthase, E subunit, C-terminal"/>
    <property type="match status" value="1"/>
</dbReference>
<gene>
    <name evidence="5" type="ORF">KFL_000570400</name>
</gene>
<dbReference type="GO" id="GO:0033178">
    <property type="term" value="C:proton-transporting two-sector ATPase complex, catalytic domain"/>
    <property type="evidence" value="ECO:0007669"/>
    <property type="project" value="InterPro"/>
</dbReference>
<dbReference type="OrthoDB" id="10263003at2759"/>
<evidence type="ECO:0000256" key="2">
    <source>
        <dbReference type="ARBA" id="ARBA00022448"/>
    </source>
</evidence>
<dbReference type="PANTHER" id="PTHR45715">
    <property type="entry name" value="ATPASE H+-TRANSPORTING V1 SUBUNIT E1A-RELATED"/>
    <property type="match status" value="1"/>
</dbReference>